<keyword evidence="1" id="KW-0479">Metal-binding</keyword>
<dbReference type="GO" id="GO:0008934">
    <property type="term" value="F:inositol monophosphate 1-phosphatase activity"/>
    <property type="evidence" value="ECO:0007669"/>
    <property type="project" value="TreeGrafter"/>
</dbReference>
<comment type="cofactor">
    <cofactor evidence="1">
        <name>Mg(2+)</name>
        <dbReference type="ChEBI" id="CHEBI:18420"/>
    </cofactor>
</comment>
<sequence length="260" mass="26872">MTELLDGVLAAVRETADWLAQRHRSEPLPAAGRAEAFAAFAAIDEPAAGLLRERLTALRPEVGWLDAELAGVVPDSGDWWVCDATDGAVQYLLGQPHWAVTATLLRDGEAVLAVVHAPQLGLSYTALRGSGAWLNGRPITPSARELAAAVVATSQPPAVREDPWALHRAGASLSAVLAGGVVAVRNLGPTALQVAQVGSGHLDAFWEFGLDGPNLLPGALIAAEAGALVTDERGAPWRASSTGFVAAGPVVHHALVGLLN</sequence>
<reference evidence="2 3" key="1">
    <citation type="submission" date="2019-06" db="EMBL/GenBank/DDBJ databases">
        <title>Description of Kitasatospora acidophila sp. nov. isolated from pine grove soil, and reclassification of Streptomyces novaecaesareae to Kitasatospora novaeceasareae comb. nov.</title>
        <authorList>
            <person name="Kim M.J."/>
        </authorList>
    </citation>
    <scope>NUCLEOTIDE SEQUENCE [LARGE SCALE GENOMIC DNA]</scope>
    <source>
        <strain evidence="2 3">MMS16-CNU292</strain>
    </source>
</reference>
<dbReference type="AlphaFoldDB" id="A0A540W9E9"/>
<organism evidence="2 3">
    <name type="scientific">Kitasatospora acidiphila</name>
    <dbReference type="NCBI Taxonomy" id="2567942"/>
    <lineage>
        <taxon>Bacteria</taxon>
        <taxon>Bacillati</taxon>
        <taxon>Actinomycetota</taxon>
        <taxon>Actinomycetes</taxon>
        <taxon>Kitasatosporales</taxon>
        <taxon>Streptomycetaceae</taxon>
        <taxon>Kitasatospora</taxon>
    </lineage>
</organism>
<dbReference type="PANTHER" id="PTHR20854">
    <property type="entry name" value="INOSITOL MONOPHOSPHATASE"/>
    <property type="match status" value="1"/>
</dbReference>
<dbReference type="Pfam" id="PF00459">
    <property type="entry name" value="Inositol_P"/>
    <property type="match status" value="1"/>
</dbReference>
<dbReference type="GO" id="GO:0007165">
    <property type="term" value="P:signal transduction"/>
    <property type="evidence" value="ECO:0007669"/>
    <property type="project" value="TreeGrafter"/>
</dbReference>
<gene>
    <name evidence="2" type="ORF">E6W39_29720</name>
</gene>
<dbReference type="EMBL" id="VIGB01000003">
    <property type="protein sequence ID" value="TQF05643.1"/>
    <property type="molecule type" value="Genomic_DNA"/>
</dbReference>
<evidence type="ECO:0000313" key="2">
    <source>
        <dbReference type="EMBL" id="TQF05643.1"/>
    </source>
</evidence>
<evidence type="ECO:0000313" key="3">
    <source>
        <dbReference type="Proteomes" id="UP000319103"/>
    </source>
</evidence>
<dbReference type="PRINTS" id="PR00377">
    <property type="entry name" value="IMPHPHTASES"/>
</dbReference>
<dbReference type="Proteomes" id="UP000319103">
    <property type="component" value="Unassembled WGS sequence"/>
</dbReference>
<dbReference type="RefSeq" id="WP_141636115.1">
    <property type="nucleotide sequence ID" value="NZ_VIGB01000003.1"/>
</dbReference>
<proteinExistence type="predicted"/>
<comment type="caution">
    <text evidence="2">The sequence shown here is derived from an EMBL/GenBank/DDBJ whole genome shotgun (WGS) entry which is preliminary data.</text>
</comment>
<dbReference type="Gene3D" id="3.40.190.80">
    <property type="match status" value="1"/>
</dbReference>
<dbReference type="Gene3D" id="3.30.540.10">
    <property type="entry name" value="Fructose-1,6-Bisphosphatase, subunit A, domain 1"/>
    <property type="match status" value="1"/>
</dbReference>
<dbReference type="InterPro" id="IPR000760">
    <property type="entry name" value="Inositol_monophosphatase-like"/>
</dbReference>
<dbReference type="GO" id="GO:0006020">
    <property type="term" value="P:inositol metabolic process"/>
    <property type="evidence" value="ECO:0007669"/>
    <property type="project" value="TreeGrafter"/>
</dbReference>
<accession>A0A540W9E9</accession>
<dbReference type="PANTHER" id="PTHR20854:SF4">
    <property type="entry name" value="INOSITOL-1-MONOPHOSPHATASE-RELATED"/>
    <property type="match status" value="1"/>
</dbReference>
<evidence type="ECO:0000256" key="1">
    <source>
        <dbReference type="PIRSR" id="PIRSR600760-2"/>
    </source>
</evidence>
<dbReference type="GO" id="GO:0046872">
    <property type="term" value="F:metal ion binding"/>
    <property type="evidence" value="ECO:0007669"/>
    <property type="project" value="UniProtKB-KW"/>
</dbReference>
<feature type="binding site" evidence="1">
    <location>
        <position position="83"/>
    </location>
    <ligand>
        <name>Mg(2+)</name>
        <dbReference type="ChEBI" id="CHEBI:18420"/>
        <label>1</label>
        <note>catalytic</note>
    </ligand>
</feature>
<dbReference type="SUPFAM" id="SSF56655">
    <property type="entry name" value="Carbohydrate phosphatase"/>
    <property type="match status" value="1"/>
</dbReference>
<dbReference type="OrthoDB" id="9785695at2"/>
<protein>
    <submittedName>
        <fullName evidence="2">Inositol monophosphatase</fullName>
    </submittedName>
</protein>
<keyword evidence="1" id="KW-0460">Magnesium</keyword>
<feature type="binding site" evidence="1">
    <location>
        <position position="86"/>
    </location>
    <ligand>
        <name>Mg(2+)</name>
        <dbReference type="ChEBI" id="CHEBI:18420"/>
        <label>1</label>
        <note>catalytic</note>
    </ligand>
</feature>
<name>A0A540W9E9_9ACTN</name>
<keyword evidence="3" id="KW-1185">Reference proteome</keyword>